<evidence type="ECO:0000256" key="1">
    <source>
        <dbReference type="ARBA" id="ARBA00022448"/>
    </source>
</evidence>
<keyword evidence="2" id="KW-0997">Cell inner membrane</keyword>
<evidence type="ECO:0000313" key="4">
    <source>
        <dbReference type="EMBL" id="NPT58424.1"/>
    </source>
</evidence>
<dbReference type="GO" id="GO:0005886">
    <property type="term" value="C:plasma membrane"/>
    <property type="evidence" value="ECO:0007669"/>
    <property type="project" value="TreeGrafter"/>
</dbReference>
<gene>
    <name evidence="4" type="ORF">GNZ13_28675</name>
</gene>
<reference evidence="4 5" key="1">
    <citation type="submission" date="2019-11" db="EMBL/GenBank/DDBJ databases">
        <title>Metabolism of dissolved organic matter in forest soils.</title>
        <authorList>
            <person name="Cyle K.T."/>
            <person name="Wilhelm R.C."/>
            <person name="Martinez C.E."/>
        </authorList>
    </citation>
    <scope>NUCLEOTIDE SEQUENCE [LARGE SCALE GENOMIC DNA]</scope>
    <source>
        <strain evidence="4 5">5N</strain>
    </source>
</reference>
<dbReference type="PANTHER" id="PTHR32196">
    <property type="entry name" value="ABC TRANSPORTER PERMEASE PROTEIN YPHD-RELATED-RELATED"/>
    <property type="match status" value="1"/>
</dbReference>
<keyword evidence="3" id="KW-0472">Membrane</keyword>
<evidence type="ECO:0000313" key="5">
    <source>
        <dbReference type="Proteomes" id="UP000655523"/>
    </source>
</evidence>
<name>A0A972SKR4_9BURK</name>
<dbReference type="PANTHER" id="PTHR32196:SF32">
    <property type="entry name" value="XYLOSE TRANSPORT SYSTEM PERMEASE PROTEIN XYLH"/>
    <property type="match status" value="1"/>
</dbReference>
<dbReference type="EMBL" id="WOEZ01000163">
    <property type="protein sequence ID" value="NPT58424.1"/>
    <property type="molecule type" value="Genomic_DNA"/>
</dbReference>
<organism evidence="4 5">
    <name type="scientific">Paraburkholderia elongata</name>
    <dbReference type="NCBI Taxonomy" id="2675747"/>
    <lineage>
        <taxon>Bacteria</taxon>
        <taxon>Pseudomonadati</taxon>
        <taxon>Pseudomonadota</taxon>
        <taxon>Betaproteobacteria</taxon>
        <taxon>Burkholderiales</taxon>
        <taxon>Burkholderiaceae</taxon>
        <taxon>Paraburkholderia</taxon>
    </lineage>
</organism>
<keyword evidence="1" id="KW-0813">Transport</keyword>
<dbReference type="Proteomes" id="UP000655523">
    <property type="component" value="Unassembled WGS sequence"/>
</dbReference>
<feature type="transmembrane region" description="Helical" evidence="3">
    <location>
        <begin position="31"/>
        <end position="53"/>
    </location>
</feature>
<evidence type="ECO:0000256" key="2">
    <source>
        <dbReference type="ARBA" id="ARBA00022519"/>
    </source>
</evidence>
<keyword evidence="3" id="KW-0812">Transmembrane</keyword>
<feature type="non-terminal residue" evidence="4">
    <location>
        <position position="87"/>
    </location>
</feature>
<proteinExistence type="predicted"/>
<keyword evidence="2" id="KW-1003">Cell membrane</keyword>
<feature type="transmembrane region" description="Helical" evidence="3">
    <location>
        <begin position="65"/>
        <end position="84"/>
    </location>
</feature>
<keyword evidence="5" id="KW-1185">Reference proteome</keyword>
<accession>A0A972SKR4</accession>
<comment type="caution">
    <text evidence="4">The sequence shown here is derived from an EMBL/GenBank/DDBJ whole genome shotgun (WGS) entry which is preliminary data.</text>
</comment>
<keyword evidence="3" id="KW-1133">Transmembrane helix</keyword>
<evidence type="ECO:0000256" key="3">
    <source>
        <dbReference type="SAM" id="Phobius"/>
    </source>
</evidence>
<sequence>MRKALSPVAAEGTEVKKSEVFGVVKRIGSEYGLLLSLVIIMVFFQISTSGVLMQPLNLTNLVLQNSYIVIMALGMLMVIVSGHIDLS</sequence>
<dbReference type="AlphaFoldDB" id="A0A972SKR4"/>
<protein>
    <submittedName>
        <fullName evidence="4">Sugar ABC transporter permease</fullName>
    </submittedName>
</protein>